<dbReference type="GO" id="GO:0016491">
    <property type="term" value="F:oxidoreductase activity"/>
    <property type="evidence" value="ECO:0007669"/>
    <property type="project" value="InterPro"/>
</dbReference>
<sequence>MSLQDVPDLPVTTPSLRFFQDDEKFQSEKPYHFSGPLEAHEESRRTNLVLATRENVPIRDIRECVSRPRLHNHGFQFEHFPSSFMDGLHESNVFKSYIEEVAHFVKNMEKAEAVICYDYRFRKSTSSPGSKVIGAGGSFDSPNEPAWQVHIDLSRDAGPKRLRYQLRKPEHEKYLNEHWRIRIINVWRPLKHVVRDAPLAFCDFTSVDAADLIATDRPSREYVGEVYYVRYNSAQRWYWLSEQTPDELSLFMSYDSDPGENGAALCPHSAFQLQGVQPPVERRESLEVRLIVITSKAAPIATS</sequence>
<dbReference type="OrthoDB" id="412788at2759"/>
<dbReference type="NCBIfam" id="NF041278">
    <property type="entry name" value="CmcJ_NvfI_EfuI"/>
    <property type="match status" value="1"/>
</dbReference>
<dbReference type="eggNOG" id="ENOG502S9MZ">
    <property type="taxonomic scope" value="Eukaryota"/>
</dbReference>
<evidence type="ECO:0000313" key="3">
    <source>
        <dbReference type="Proteomes" id="UP000019373"/>
    </source>
</evidence>
<evidence type="ECO:0008006" key="4">
    <source>
        <dbReference type="Google" id="ProtNLM"/>
    </source>
</evidence>
<dbReference type="RefSeq" id="XP_007801647.1">
    <property type="nucleotide sequence ID" value="XM_007803456.1"/>
</dbReference>
<evidence type="ECO:0000313" key="2">
    <source>
        <dbReference type="EMBL" id="ERF72759.1"/>
    </source>
</evidence>
<keyword evidence="3" id="KW-1185">Reference proteome</keyword>
<dbReference type="GeneID" id="19239766"/>
<gene>
    <name evidence="2" type="ORF">EPUS_04812</name>
</gene>
<dbReference type="InterPro" id="IPR044053">
    <property type="entry name" value="AsaB-like"/>
</dbReference>
<reference evidence="3" key="1">
    <citation type="journal article" date="2014" name="BMC Genomics">
        <title>Genome characteristics reveal the impact of lichenization on lichen-forming fungus Endocarpon pusillum Hedwig (Verrucariales, Ascomycota).</title>
        <authorList>
            <person name="Wang Y.-Y."/>
            <person name="Liu B."/>
            <person name="Zhang X.-Y."/>
            <person name="Zhou Q.-M."/>
            <person name="Zhang T."/>
            <person name="Li H."/>
            <person name="Yu Y.-F."/>
            <person name="Zhang X.-L."/>
            <person name="Hao X.-Y."/>
            <person name="Wang M."/>
            <person name="Wang L."/>
            <person name="Wei J.-C."/>
        </authorList>
    </citation>
    <scope>NUCLEOTIDE SEQUENCE [LARGE SCALE GENOMIC DNA]</scope>
    <source>
        <strain evidence="3">Z07020 / HMAS-L-300199</strain>
    </source>
</reference>
<evidence type="ECO:0000256" key="1">
    <source>
        <dbReference type="ARBA" id="ARBA00023604"/>
    </source>
</evidence>
<dbReference type="PANTHER" id="PTHR34598">
    <property type="entry name" value="BLL6449 PROTEIN"/>
    <property type="match status" value="1"/>
</dbReference>
<comment type="similarity">
    <text evidence="1">Belongs to the asaB hydroxylase/desaturase family.</text>
</comment>
<dbReference type="HOGENOM" id="CLU_042688_0_0_1"/>
<dbReference type="PANTHER" id="PTHR34598:SF3">
    <property type="entry name" value="OXIDOREDUCTASE AN1597"/>
    <property type="match status" value="1"/>
</dbReference>
<dbReference type="AlphaFoldDB" id="U1HU12"/>
<dbReference type="OMA" id="QSDEEVW"/>
<dbReference type="Proteomes" id="UP000019373">
    <property type="component" value="Unassembled WGS sequence"/>
</dbReference>
<proteinExistence type="inferred from homology"/>
<name>U1HU12_ENDPU</name>
<accession>U1HU12</accession>
<organism evidence="2 3">
    <name type="scientific">Endocarpon pusillum (strain Z07020 / HMAS-L-300199)</name>
    <name type="common">Lichen-forming fungus</name>
    <dbReference type="NCBI Taxonomy" id="1263415"/>
    <lineage>
        <taxon>Eukaryota</taxon>
        <taxon>Fungi</taxon>
        <taxon>Dikarya</taxon>
        <taxon>Ascomycota</taxon>
        <taxon>Pezizomycotina</taxon>
        <taxon>Eurotiomycetes</taxon>
        <taxon>Chaetothyriomycetidae</taxon>
        <taxon>Verrucariales</taxon>
        <taxon>Verrucariaceae</taxon>
        <taxon>Endocarpon</taxon>
    </lineage>
</organism>
<protein>
    <recommendedName>
        <fullName evidence="4">Methyltransferase</fullName>
    </recommendedName>
</protein>
<dbReference type="EMBL" id="KE721051">
    <property type="protein sequence ID" value="ERF72759.1"/>
    <property type="molecule type" value="Genomic_DNA"/>
</dbReference>